<dbReference type="InterPro" id="IPR001279">
    <property type="entry name" value="Metallo-B-lactamas"/>
</dbReference>
<protein>
    <submittedName>
        <fullName evidence="3">Beta-lactamase</fullName>
    </submittedName>
</protein>
<name>A0A089RB33_9ENTR</name>
<dbReference type="OrthoDB" id="8441428at2"/>
<dbReference type="SMART" id="SM00849">
    <property type="entry name" value="Lactamase_B"/>
    <property type="match status" value="1"/>
</dbReference>
<evidence type="ECO:0000313" key="4">
    <source>
        <dbReference type="Proteomes" id="UP000029481"/>
    </source>
</evidence>
<dbReference type="CDD" id="cd07739">
    <property type="entry name" value="metallo-hydrolase-like_MBL-fold"/>
    <property type="match status" value="1"/>
</dbReference>
<dbReference type="Gene3D" id="3.60.15.10">
    <property type="entry name" value="Ribonuclease Z/Hydroxyacylglutathione hydrolase-like"/>
    <property type="match status" value="1"/>
</dbReference>
<dbReference type="InterPro" id="IPR036866">
    <property type="entry name" value="RibonucZ/Hydroxyglut_hydro"/>
</dbReference>
<proteinExistence type="predicted"/>
<dbReference type="PANTHER" id="PTHR42951">
    <property type="entry name" value="METALLO-BETA-LACTAMASE DOMAIN-CONTAINING"/>
    <property type="match status" value="1"/>
</dbReference>
<dbReference type="InterPro" id="IPR050855">
    <property type="entry name" value="NDM-1-like"/>
</dbReference>
<gene>
    <name evidence="3" type="ORF">JT31_03975</name>
</gene>
<feature type="domain" description="Metallo-beta-lactamase" evidence="2">
    <location>
        <begin position="38"/>
        <end position="220"/>
    </location>
</feature>
<dbReference type="KEGG" id="cnt:JT31_03975"/>
<evidence type="ECO:0000256" key="1">
    <source>
        <dbReference type="SAM" id="SignalP"/>
    </source>
</evidence>
<dbReference type="EMBL" id="CP009451">
    <property type="protein sequence ID" value="AIR03795.1"/>
    <property type="molecule type" value="Genomic_DNA"/>
</dbReference>
<keyword evidence="4" id="KW-1185">Reference proteome</keyword>
<reference evidence="3 4" key="1">
    <citation type="submission" date="2014-09" db="EMBL/GenBank/DDBJ databases">
        <title>Cedecea neteri SSMD04 Genome Sequencing.</title>
        <authorList>
            <person name="Tan J.-Y."/>
        </authorList>
    </citation>
    <scope>NUCLEOTIDE SEQUENCE [LARGE SCALE GENOMIC DNA]</scope>
    <source>
        <strain evidence="3 4">SSMD04</strain>
    </source>
</reference>
<dbReference type="Pfam" id="PF00753">
    <property type="entry name" value="Lactamase_B"/>
    <property type="match status" value="1"/>
</dbReference>
<dbReference type="Proteomes" id="UP000029481">
    <property type="component" value="Chromosome"/>
</dbReference>
<dbReference type="RefSeq" id="WP_038473505.1">
    <property type="nucleotide sequence ID" value="NZ_CP009451.1"/>
</dbReference>
<evidence type="ECO:0000259" key="2">
    <source>
        <dbReference type="SMART" id="SM00849"/>
    </source>
</evidence>
<keyword evidence="1" id="KW-0732">Signal</keyword>
<evidence type="ECO:0000313" key="3">
    <source>
        <dbReference type="EMBL" id="AIR03795.1"/>
    </source>
</evidence>
<dbReference type="SUPFAM" id="SSF56281">
    <property type="entry name" value="Metallo-hydrolase/oxidoreductase"/>
    <property type="match status" value="1"/>
</dbReference>
<organism evidence="3 4">
    <name type="scientific">Cedecea neteri</name>
    <dbReference type="NCBI Taxonomy" id="158822"/>
    <lineage>
        <taxon>Bacteria</taxon>
        <taxon>Pseudomonadati</taxon>
        <taxon>Pseudomonadota</taxon>
        <taxon>Gammaproteobacteria</taxon>
        <taxon>Enterobacterales</taxon>
        <taxon>Enterobacteriaceae</taxon>
        <taxon>Cedecea</taxon>
    </lineage>
</organism>
<accession>A0A089RB33</accession>
<dbReference type="NCBIfam" id="NF040580">
    <property type="entry name" value="MBL_fold_Vmh"/>
    <property type="match status" value="1"/>
</dbReference>
<feature type="signal peptide" evidence="1">
    <location>
        <begin position="1"/>
        <end position="21"/>
    </location>
</feature>
<feature type="chain" id="PRO_5001849498" evidence="1">
    <location>
        <begin position="22"/>
        <end position="284"/>
    </location>
</feature>
<sequence>MKTHTLAAATVTLLFSSASFAAPLTLDVYNPQDKGVFPVTSTLISGPTEATLVDAQFSVKDGEELVKIIQHSGKKLTRILITAGDPDYYFGLEPIVKAYPQVKIEATPLVVDHISKTKAEKIKYWGPILKDGAPNEVFVPQVTHDTTFTVDGEKIELRQPASHAAYLWIPANKTILGGVGVSSGIHIWTADSQTKAARQEWRDVLDEMAALKPQRVIPGHYIGEVKPGAVPVVFTGDYLADFELALKKGKSAPVIAEMKQKYPGLADESSLEMSAKVNTGEMKW</sequence>
<dbReference type="AlphaFoldDB" id="A0A089RB33"/>
<dbReference type="PANTHER" id="PTHR42951:SF14">
    <property type="entry name" value="METALLO-BETA-LACTAMASE SUPERFAMILY PROTEIN"/>
    <property type="match status" value="1"/>
</dbReference>